<dbReference type="GO" id="GO:0005634">
    <property type="term" value="C:nucleus"/>
    <property type="evidence" value="ECO:0007669"/>
    <property type="project" value="TreeGrafter"/>
</dbReference>
<gene>
    <name evidence="8" type="ORF">J4Q44_G00187340</name>
</gene>
<dbReference type="SUPFAM" id="SSF53335">
    <property type="entry name" value="S-adenosyl-L-methionine-dependent methyltransferases"/>
    <property type="match status" value="1"/>
</dbReference>
<comment type="catalytic activity">
    <reaction evidence="4">
        <text>a 5'-end (N(7)-methyl 5'-triphosphoguanosine)-ribonucleoside in snoRNA + S-adenosyl-L-methionine = a 5'-end (N(2),N(7)-dimethyl 5'-triphosphoguanosine)-ribonucleoside in snoRNA + S-adenosyl-L-homocysteine + H(+)</text>
        <dbReference type="Rhea" id="RHEA:78475"/>
        <dbReference type="Rhea" id="RHEA-COMP:19086"/>
        <dbReference type="Rhea" id="RHEA-COMP:19088"/>
        <dbReference type="ChEBI" id="CHEBI:15378"/>
        <dbReference type="ChEBI" id="CHEBI:57856"/>
        <dbReference type="ChEBI" id="CHEBI:59789"/>
        <dbReference type="ChEBI" id="CHEBI:156461"/>
        <dbReference type="ChEBI" id="CHEBI:172880"/>
    </reaction>
    <physiologicalReaction direction="left-to-right" evidence="4">
        <dbReference type="Rhea" id="RHEA:78476"/>
    </physiologicalReaction>
</comment>
<evidence type="ECO:0000313" key="9">
    <source>
        <dbReference type="Proteomes" id="UP001356427"/>
    </source>
</evidence>
<protein>
    <recommendedName>
        <fullName evidence="1">Trimethylguanosine synthase</fullName>
    </recommendedName>
    <alternativeName>
        <fullName evidence="7">Cap-specific guanine-N(2) methyltransferase</fullName>
    </alternativeName>
</protein>
<keyword evidence="9" id="KW-1185">Reference proteome</keyword>
<name>A0AAN8LJ32_9TELE</name>
<dbReference type="Proteomes" id="UP001356427">
    <property type="component" value="Unassembled WGS sequence"/>
</dbReference>
<dbReference type="EMBL" id="JAGTTL010000016">
    <property type="protein sequence ID" value="KAK6310679.1"/>
    <property type="molecule type" value="Genomic_DNA"/>
</dbReference>
<comment type="catalytic activity">
    <reaction evidence="6">
        <text>a 5'-end (N(7)-methyl 5'-triphosphoguanosine)-ribonucleoside in snRNA + S-adenosyl-L-methionine = a 5'-end (N(2),N(7)-dimethyl 5'-triphosphoguanosine)-ribonucleoside in snRNA + S-adenosyl-L-homocysteine + H(+)</text>
        <dbReference type="Rhea" id="RHEA:78471"/>
        <dbReference type="Rhea" id="RHEA-COMP:19085"/>
        <dbReference type="Rhea" id="RHEA-COMP:19087"/>
        <dbReference type="ChEBI" id="CHEBI:15378"/>
        <dbReference type="ChEBI" id="CHEBI:57856"/>
        <dbReference type="ChEBI" id="CHEBI:59789"/>
        <dbReference type="ChEBI" id="CHEBI:156461"/>
        <dbReference type="ChEBI" id="CHEBI:172880"/>
    </reaction>
    <physiologicalReaction direction="left-to-right" evidence="6">
        <dbReference type="Rhea" id="RHEA:78472"/>
    </physiologicalReaction>
</comment>
<proteinExistence type="inferred from homology"/>
<evidence type="ECO:0000313" key="8">
    <source>
        <dbReference type="EMBL" id="KAK6310679.1"/>
    </source>
</evidence>
<organism evidence="8 9">
    <name type="scientific">Coregonus suidteri</name>
    <dbReference type="NCBI Taxonomy" id="861788"/>
    <lineage>
        <taxon>Eukaryota</taxon>
        <taxon>Metazoa</taxon>
        <taxon>Chordata</taxon>
        <taxon>Craniata</taxon>
        <taxon>Vertebrata</taxon>
        <taxon>Euteleostomi</taxon>
        <taxon>Actinopterygii</taxon>
        <taxon>Neopterygii</taxon>
        <taxon>Teleostei</taxon>
        <taxon>Protacanthopterygii</taxon>
        <taxon>Salmoniformes</taxon>
        <taxon>Salmonidae</taxon>
        <taxon>Coregoninae</taxon>
        <taxon>Coregonus</taxon>
    </lineage>
</organism>
<evidence type="ECO:0000256" key="2">
    <source>
        <dbReference type="ARBA" id="ARBA00025783"/>
    </source>
</evidence>
<comment type="catalytic activity">
    <reaction evidence="5">
        <text>a 5'-end (N(2),N(7)-dimethyl 5'-triphosphoguanosine)-ribonucleoside in snRNA + S-adenosyl-L-methionine = a 5'-end (N(2),N(2),N(7)-trimethyl 5'-triphosphoguanosine)-ribonucleoside in snRNA + S-adenosyl-L-homocysteine + H(+)</text>
        <dbReference type="Rhea" id="RHEA:78479"/>
        <dbReference type="Rhea" id="RHEA-COMP:19087"/>
        <dbReference type="Rhea" id="RHEA-COMP:19089"/>
        <dbReference type="ChEBI" id="CHEBI:15378"/>
        <dbReference type="ChEBI" id="CHEBI:57856"/>
        <dbReference type="ChEBI" id="CHEBI:59789"/>
        <dbReference type="ChEBI" id="CHEBI:167623"/>
        <dbReference type="ChEBI" id="CHEBI:172880"/>
    </reaction>
    <physiologicalReaction direction="left-to-right" evidence="5">
        <dbReference type="Rhea" id="RHEA:78480"/>
    </physiologicalReaction>
</comment>
<reference evidence="8 9" key="1">
    <citation type="submission" date="2021-04" db="EMBL/GenBank/DDBJ databases">
        <authorList>
            <person name="De Guttry C."/>
            <person name="Zahm M."/>
            <person name="Klopp C."/>
            <person name="Cabau C."/>
            <person name="Louis A."/>
            <person name="Berthelot C."/>
            <person name="Parey E."/>
            <person name="Roest Crollius H."/>
            <person name="Montfort J."/>
            <person name="Robinson-Rechavi M."/>
            <person name="Bucao C."/>
            <person name="Bouchez O."/>
            <person name="Gislard M."/>
            <person name="Lluch J."/>
            <person name="Milhes M."/>
            <person name="Lampietro C."/>
            <person name="Lopez Roques C."/>
            <person name="Donnadieu C."/>
            <person name="Braasch I."/>
            <person name="Desvignes T."/>
            <person name="Postlethwait J."/>
            <person name="Bobe J."/>
            <person name="Wedekind C."/>
            <person name="Guiguen Y."/>
        </authorList>
    </citation>
    <scope>NUCLEOTIDE SEQUENCE [LARGE SCALE GENOMIC DNA]</scope>
    <source>
        <strain evidence="8">Cs_M1</strain>
        <tissue evidence="8">Blood</tissue>
    </source>
</reference>
<dbReference type="GO" id="GO:0071164">
    <property type="term" value="F:RNA cap trimethylguanosine synthase activity"/>
    <property type="evidence" value="ECO:0007669"/>
    <property type="project" value="TreeGrafter"/>
</dbReference>
<sequence>MHLNTVTQRLLKNKNTKKRGKCGVMPAEIAAEPELAKYWAQRYRLFSRFNEGIKLDHEGWFFVTPEKIAEHIALRVHDSFHSELIIDTFCGVGGNAIQFALTGKRVLAIDIDPVRLALAQHNAQVYEVAERIDFVQRDFLQLAPCLRGDVVFLSPPLGRPRLPQRRCLRYQDHDGSRWISVIPLSEAALRLL</sequence>
<evidence type="ECO:0000256" key="5">
    <source>
        <dbReference type="ARBA" id="ARBA00048763"/>
    </source>
</evidence>
<evidence type="ECO:0000256" key="6">
    <source>
        <dbReference type="ARBA" id="ARBA00049075"/>
    </source>
</evidence>
<dbReference type="PANTHER" id="PTHR14741:SF32">
    <property type="entry name" value="TRIMETHYLGUANOSINE SYNTHASE"/>
    <property type="match status" value="1"/>
</dbReference>
<dbReference type="Gene3D" id="3.40.50.150">
    <property type="entry name" value="Vaccinia Virus protein VP39"/>
    <property type="match status" value="1"/>
</dbReference>
<dbReference type="Pfam" id="PF09445">
    <property type="entry name" value="Methyltransf_15"/>
    <property type="match status" value="1"/>
</dbReference>
<comment type="caution">
    <text evidence="8">The sequence shown here is derived from an EMBL/GenBank/DDBJ whole genome shotgun (WGS) entry which is preliminary data.</text>
</comment>
<accession>A0AAN8LJ32</accession>
<dbReference type="PANTHER" id="PTHR14741">
    <property type="entry name" value="S-ADENOSYLMETHIONINE-DEPENDENT METHYLTRANSFERASE RELATED"/>
    <property type="match status" value="1"/>
</dbReference>
<dbReference type="InterPro" id="IPR029063">
    <property type="entry name" value="SAM-dependent_MTases_sf"/>
</dbReference>
<comment type="catalytic activity">
    <reaction evidence="3">
        <text>a 5'-end (N(2),N(7)-dimethyl 5'-triphosphoguanosine)-ribonucleoside in snoRNA + S-adenosyl-L-methionine = a 5'-end (N(2),N(2),N(7)-trimethyl 5'-triphosphoguanosine)-ribonucleoside in snoRNA + S-adenosyl-L-homocysteine + H(+)</text>
        <dbReference type="Rhea" id="RHEA:78507"/>
        <dbReference type="Rhea" id="RHEA-COMP:19088"/>
        <dbReference type="Rhea" id="RHEA-COMP:19090"/>
        <dbReference type="ChEBI" id="CHEBI:15378"/>
        <dbReference type="ChEBI" id="CHEBI:57856"/>
        <dbReference type="ChEBI" id="CHEBI:59789"/>
        <dbReference type="ChEBI" id="CHEBI:167623"/>
        <dbReference type="ChEBI" id="CHEBI:172880"/>
    </reaction>
    <physiologicalReaction direction="left-to-right" evidence="3">
        <dbReference type="Rhea" id="RHEA:78508"/>
    </physiologicalReaction>
</comment>
<dbReference type="CDD" id="cd02440">
    <property type="entry name" value="AdoMet_MTases"/>
    <property type="match status" value="1"/>
</dbReference>
<comment type="similarity">
    <text evidence="2">Belongs to the methyltransferase superfamily. Trimethylguanosine synthase family.</text>
</comment>
<evidence type="ECO:0000256" key="4">
    <source>
        <dbReference type="ARBA" id="ARBA00048740"/>
    </source>
</evidence>
<evidence type="ECO:0000256" key="1">
    <source>
        <dbReference type="ARBA" id="ARBA00018517"/>
    </source>
</evidence>
<evidence type="ECO:0000256" key="3">
    <source>
        <dbReference type="ARBA" id="ARBA00047418"/>
    </source>
</evidence>
<evidence type="ECO:0000256" key="7">
    <source>
        <dbReference type="ARBA" id="ARBA00049790"/>
    </source>
</evidence>
<dbReference type="InterPro" id="IPR019012">
    <property type="entry name" value="RNA_cap_Gua-N2-MeTrfase"/>
</dbReference>
<dbReference type="AlphaFoldDB" id="A0AAN8LJ32"/>